<dbReference type="EMBL" id="QGDH01000037">
    <property type="protein sequence ID" value="RAR13337.1"/>
    <property type="molecule type" value="Genomic_DNA"/>
</dbReference>
<dbReference type="PANTHER" id="PTHR16631:SF16">
    <property type="entry name" value="GPI-ANCHORED CELL WALL BETA-1,3-ENDOGLUCANASE EGLC"/>
    <property type="match status" value="1"/>
</dbReference>
<dbReference type="STRING" id="183478.A0A364N7Y6"/>
<gene>
    <name evidence="6" type="ORF">DDE83_003336</name>
</gene>
<dbReference type="Proteomes" id="UP000249619">
    <property type="component" value="Unassembled WGS sequence"/>
</dbReference>
<dbReference type="InterPro" id="IPR050732">
    <property type="entry name" value="Beta-glucan_modifiers"/>
</dbReference>
<organism evidence="6 7">
    <name type="scientific">Stemphylium lycopersici</name>
    <name type="common">Tomato gray leaf spot disease fungus</name>
    <name type="synonym">Thyrospora lycopersici</name>
    <dbReference type="NCBI Taxonomy" id="183478"/>
    <lineage>
        <taxon>Eukaryota</taxon>
        <taxon>Fungi</taxon>
        <taxon>Dikarya</taxon>
        <taxon>Ascomycota</taxon>
        <taxon>Pezizomycotina</taxon>
        <taxon>Dothideomycetes</taxon>
        <taxon>Pleosporomycetidae</taxon>
        <taxon>Pleosporales</taxon>
        <taxon>Pleosporineae</taxon>
        <taxon>Pleosporaceae</taxon>
        <taxon>Stemphylium</taxon>
    </lineage>
</organism>
<reference evidence="7" key="1">
    <citation type="submission" date="2018-05" db="EMBL/GenBank/DDBJ databases">
        <title>Draft genome sequence of Stemphylium lycopersici strain CIDEFI 213.</title>
        <authorList>
            <person name="Medina R."/>
            <person name="Franco M.E.E."/>
            <person name="Lucentini C.G."/>
            <person name="Saparrat M.C.N."/>
            <person name="Balatti P.A."/>
        </authorList>
    </citation>
    <scope>NUCLEOTIDE SEQUENCE [LARGE SCALE GENOMIC DNA]</scope>
    <source>
        <strain evidence="7">CIDEFI 213</strain>
    </source>
</reference>
<dbReference type="AlphaFoldDB" id="A0A364N7Y6"/>
<protein>
    <submittedName>
        <fullName evidence="6">Glycoside hydrolase family 17 protein</fullName>
    </submittedName>
</protein>
<dbReference type="GO" id="GO:0005576">
    <property type="term" value="C:extracellular region"/>
    <property type="evidence" value="ECO:0007669"/>
    <property type="project" value="TreeGrafter"/>
</dbReference>
<accession>A0A364N7Y6</accession>
<feature type="region of interest" description="Disordered" evidence="4">
    <location>
        <begin position="309"/>
        <end position="390"/>
    </location>
</feature>
<dbReference type="Gene3D" id="3.20.20.80">
    <property type="entry name" value="Glycosidases"/>
    <property type="match status" value="1"/>
</dbReference>
<evidence type="ECO:0000313" key="7">
    <source>
        <dbReference type="Proteomes" id="UP000249619"/>
    </source>
</evidence>
<comment type="caution">
    <text evidence="6">The sequence shown here is derived from an EMBL/GenBank/DDBJ whole genome shotgun (WGS) entry which is preliminary data.</text>
</comment>
<feature type="chain" id="PRO_5016751726" evidence="5">
    <location>
        <begin position="20"/>
        <end position="421"/>
    </location>
</feature>
<feature type="signal peptide" evidence="5">
    <location>
        <begin position="1"/>
        <end position="19"/>
    </location>
</feature>
<keyword evidence="7" id="KW-1185">Reference proteome</keyword>
<evidence type="ECO:0000256" key="5">
    <source>
        <dbReference type="SAM" id="SignalP"/>
    </source>
</evidence>
<comment type="similarity">
    <text evidence="2">Belongs to the glycosyl hydrolase 17 family.</text>
</comment>
<sequence length="421" mass="43825">MRFTAALAVAAATIGSAAAQDSMILGFNSGASTDTGVAKTQADFEKEFKTAQNLNGAPGKFNAIRLYSNIQWETKDTPIAAFPAAIATNTKLLLGIWASGTDNIDSELNALTAAVEKYGTKLTDLVIGLSIGSEDLYRVSEVGIKNKSGVGNDAETIVKFIKDARKRLADTPLSGVRITHVDTADAWVNTSNKAVIDEIDFLAVNAFPFYESERANGIQEAGKLLASGIEKAEAAAGDKELWITETGWAYKGPDFGAAKATVDNAETYWKDVGCALFGKRNVFWYTLRDANPANKVKFAITEDLSTTPRFDLSCPKEKKELPSADSDSDSDSGSDSDSKHNSTSTGGSSHGASSGSNSTIGTGSNSTSTGINGTGSTGAQPTASNAAPPESTGAGAFISVSMTNAMAMGLSVVFAAAAWAL</sequence>
<dbReference type="GO" id="GO:0009277">
    <property type="term" value="C:fungal-type cell wall"/>
    <property type="evidence" value="ECO:0007669"/>
    <property type="project" value="TreeGrafter"/>
</dbReference>
<dbReference type="InterPro" id="IPR017853">
    <property type="entry name" value="GH"/>
</dbReference>
<dbReference type="GO" id="GO:0009986">
    <property type="term" value="C:cell surface"/>
    <property type="evidence" value="ECO:0007669"/>
    <property type="project" value="TreeGrafter"/>
</dbReference>
<comment type="subcellular location">
    <subcellularLocation>
        <location evidence="1">Cell envelope</location>
    </subcellularLocation>
</comment>
<feature type="compositionally biased region" description="Low complexity" evidence="4">
    <location>
        <begin position="335"/>
        <end position="371"/>
    </location>
</feature>
<evidence type="ECO:0000256" key="4">
    <source>
        <dbReference type="SAM" id="MobiDB-lite"/>
    </source>
</evidence>
<evidence type="ECO:0000256" key="3">
    <source>
        <dbReference type="ARBA" id="ARBA00022801"/>
    </source>
</evidence>
<dbReference type="SUPFAM" id="SSF51445">
    <property type="entry name" value="(Trans)glycosidases"/>
    <property type="match status" value="1"/>
</dbReference>
<keyword evidence="3 6" id="KW-0378">Hydrolase</keyword>
<dbReference type="FunFam" id="3.20.20.80:FF:000428">
    <property type="entry name" value="Uncharacterized protein"/>
    <property type="match status" value="1"/>
</dbReference>
<dbReference type="PANTHER" id="PTHR16631">
    <property type="entry name" value="GLUCAN 1,3-BETA-GLUCOSIDASE"/>
    <property type="match status" value="1"/>
</dbReference>
<keyword evidence="5" id="KW-0732">Signal</keyword>
<evidence type="ECO:0000256" key="1">
    <source>
        <dbReference type="ARBA" id="ARBA00004196"/>
    </source>
</evidence>
<proteinExistence type="inferred from homology"/>
<evidence type="ECO:0000313" key="6">
    <source>
        <dbReference type="EMBL" id="RAR13337.1"/>
    </source>
</evidence>
<name>A0A364N7Y6_STELY</name>
<evidence type="ECO:0000256" key="2">
    <source>
        <dbReference type="ARBA" id="ARBA00008773"/>
    </source>
</evidence>
<dbReference type="OrthoDB" id="77201at2759"/>
<dbReference type="GO" id="GO:0071555">
    <property type="term" value="P:cell wall organization"/>
    <property type="evidence" value="ECO:0007669"/>
    <property type="project" value="TreeGrafter"/>
</dbReference>
<dbReference type="GO" id="GO:0042973">
    <property type="term" value="F:glucan endo-1,3-beta-D-glucosidase activity"/>
    <property type="evidence" value="ECO:0007669"/>
    <property type="project" value="TreeGrafter"/>
</dbReference>